<protein>
    <submittedName>
        <fullName evidence="1">Uncharacterized protein</fullName>
    </submittedName>
</protein>
<organism evidence="1 2">
    <name type="scientific">Gossypium stocksii</name>
    <dbReference type="NCBI Taxonomy" id="47602"/>
    <lineage>
        <taxon>Eukaryota</taxon>
        <taxon>Viridiplantae</taxon>
        <taxon>Streptophyta</taxon>
        <taxon>Embryophyta</taxon>
        <taxon>Tracheophyta</taxon>
        <taxon>Spermatophyta</taxon>
        <taxon>Magnoliopsida</taxon>
        <taxon>eudicotyledons</taxon>
        <taxon>Gunneridae</taxon>
        <taxon>Pentapetalae</taxon>
        <taxon>rosids</taxon>
        <taxon>malvids</taxon>
        <taxon>Malvales</taxon>
        <taxon>Malvaceae</taxon>
        <taxon>Malvoideae</taxon>
        <taxon>Gossypium</taxon>
    </lineage>
</organism>
<comment type="caution">
    <text evidence="1">The sequence shown here is derived from an EMBL/GenBank/DDBJ whole genome shotgun (WGS) entry which is preliminary data.</text>
</comment>
<dbReference type="AlphaFoldDB" id="A0A9D4AHA4"/>
<dbReference type="Proteomes" id="UP000828251">
    <property type="component" value="Unassembled WGS sequence"/>
</dbReference>
<name>A0A9D4AHA4_9ROSI</name>
<dbReference type="EMBL" id="JAIQCV010000003">
    <property type="protein sequence ID" value="KAH1115666.1"/>
    <property type="molecule type" value="Genomic_DNA"/>
</dbReference>
<gene>
    <name evidence="1" type="ORF">J1N35_009044</name>
</gene>
<evidence type="ECO:0000313" key="1">
    <source>
        <dbReference type="EMBL" id="KAH1115666.1"/>
    </source>
</evidence>
<evidence type="ECO:0000313" key="2">
    <source>
        <dbReference type="Proteomes" id="UP000828251"/>
    </source>
</evidence>
<accession>A0A9D4AHA4</accession>
<proteinExistence type="predicted"/>
<keyword evidence="2" id="KW-1185">Reference proteome</keyword>
<reference evidence="1 2" key="1">
    <citation type="journal article" date="2021" name="Plant Biotechnol. J.">
        <title>Multi-omics assisted identification of the key and species-specific regulatory components of drought-tolerant mechanisms in Gossypium stocksii.</title>
        <authorList>
            <person name="Yu D."/>
            <person name="Ke L."/>
            <person name="Zhang D."/>
            <person name="Wu Y."/>
            <person name="Sun Y."/>
            <person name="Mei J."/>
            <person name="Sun J."/>
            <person name="Sun Y."/>
        </authorList>
    </citation>
    <scope>NUCLEOTIDE SEQUENCE [LARGE SCALE GENOMIC DNA]</scope>
    <source>
        <strain evidence="2">cv. E1</strain>
        <tissue evidence="1">Leaf</tissue>
    </source>
</reference>
<sequence length="86" mass="9719">MLLNFLDFHLKLLVIISDLKMLWMISRIATLPLVLKGGDDEEKKQESDTLPSFQRLGIGLPDLKCKKKGLAKGFQGNLILQKLLIN</sequence>